<dbReference type="AlphaFoldDB" id="A0A2H1FEQ4"/>
<reference evidence="2" key="1">
    <citation type="submission" date="2017-03" db="EMBL/GenBank/DDBJ databases">
        <authorList>
            <person name="Herbold C."/>
        </authorList>
    </citation>
    <scope>NUCLEOTIDE SEQUENCE [LARGE SCALE GENOMIC DNA]</scope>
</reference>
<accession>A0A2H1FEQ4</accession>
<dbReference type="EMBL" id="LT841358">
    <property type="protein sequence ID" value="SMH71244.1"/>
    <property type="molecule type" value="Genomic_DNA"/>
</dbReference>
<organism evidence="1 2">
    <name type="scientific">Candidatus Nitrosotalea okcheonensis</name>
    <dbReference type="NCBI Taxonomy" id="1903276"/>
    <lineage>
        <taxon>Archaea</taxon>
        <taxon>Nitrososphaerota</taxon>
        <taxon>Nitrososphaeria</taxon>
        <taxon>Nitrosotaleales</taxon>
        <taxon>Nitrosotaleaceae</taxon>
        <taxon>Nitrosotalea</taxon>
    </lineage>
</organism>
<dbReference type="RefSeq" id="WP_157927248.1">
    <property type="nucleotide sequence ID" value="NZ_LT841358.1"/>
</dbReference>
<evidence type="ECO:0000313" key="1">
    <source>
        <dbReference type="EMBL" id="SMH71244.1"/>
    </source>
</evidence>
<protein>
    <submittedName>
        <fullName evidence="1">Uncharacterized protein</fullName>
    </submittedName>
</protein>
<evidence type="ECO:0000313" key="2">
    <source>
        <dbReference type="Proteomes" id="UP000230607"/>
    </source>
</evidence>
<sequence>MIGLAKGQQIRDKIKVQCKMGLGTLYLLDTGIAVEVHGNGLCLELLYDEILSNAVKKDSLVISWTEGVATYDMKFNIKNAVEVIQKINQYKKIIS</sequence>
<dbReference type="Proteomes" id="UP000230607">
    <property type="component" value="Chromosome 1"/>
</dbReference>
<keyword evidence="2" id="KW-1185">Reference proteome</keyword>
<proteinExistence type="predicted"/>
<name>A0A2H1FEQ4_9ARCH</name>
<gene>
    <name evidence="1" type="ORF">NCS_11051</name>
</gene>